<feature type="region of interest" description="Disordered" evidence="3">
    <location>
        <begin position="404"/>
        <end position="427"/>
    </location>
</feature>
<dbReference type="PROSITE" id="PS50054">
    <property type="entry name" value="TYR_PHOSPHATASE_DUAL"/>
    <property type="match status" value="1"/>
</dbReference>
<evidence type="ECO:0000313" key="6">
    <source>
        <dbReference type="EMBL" id="KAF2083379.1"/>
    </source>
</evidence>
<keyword evidence="7" id="KW-1185">Reference proteome</keyword>
<evidence type="ECO:0000259" key="5">
    <source>
        <dbReference type="PROSITE" id="PS50056"/>
    </source>
</evidence>
<evidence type="ECO:0000256" key="3">
    <source>
        <dbReference type="SAM" id="MobiDB-lite"/>
    </source>
</evidence>
<dbReference type="PROSITE" id="PS50056">
    <property type="entry name" value="TYR_PHOSPHATASE_2"/>
    <property type="match status" value="1"/>
</dbReference>
<dbReference type="SUPFAM" id="SSF52799">
    <property type="entry name" value="(Phosphotyrosine protein) phosphatases II"/>
    <property type="match status" value="2"/>
</dbReference>
<feature type="domain" description="Tyrosine specific protein phosphatases" evidence="5">
    <location>
        <begin position="592"/>
        <end position="660"/>
    </location>
</feature>
<dbReference type="InterPro" id="IPR053239">
    <property type="entry name" value="Dual_spec_PTase"/>
</dbReference>
<feature type="domain" description="Tyrosine-protein phosphatase" evidence="4">
    <location>
        <begin position="523"/>
        <end position="673"/>
    </location>
</feature>
<dbReference type="Pfam" id="PF00782">
    <property type="entry name" value="DSPc"/>
    <property type="match status" value="1"/>
</dbReference>
<gene>
    <name evidence="6" type="ORF">K490DRAFT_51840</name>
</gene>
<dbReference type="Gene3D" id="3.90.190.10">
    <property type="entry name" value="Protein tyrosine phosphatase superfamily"/>
    <property type="match status" value="1"/>
</dbReference>
<dbReference type="Proteomes" id="UP000799776">
    <property type="component" value="Unassembled WGS sequence"/>
</dbReference>
<feature type="region of interest" description="Disordered" evidence="3">
    <location>
        <begin position="1"/>
        <end position="66"/>
    </location>
</feature>
<evidence type="ECO:0008006" key="8">
    <source>
        <dbReference type="Google" id="ProtNLM"/>
    </source>
</evidence>
<dbReference type="PANTHER" id="PTHR47550:SF1">
    <property type="entry name" value="DUAL SPECIFICITY PROTEIN PHOSPHATASE PPS1"/>
    <property type="match status" value="1"/>
</dbReference>
<dbReference type="GO" id="GO:0008138">
    <property type="term" value="F:protein tyrosine/serine/threonine phosphatase activity"/>
    <property type="evidence" value="ECO:0007669"/>
    <property type="project" value="InterPro"/>
</dbReference>
<dbReference type="PANTHER" id="PTHR47550">
    <property type="entry name" value="DUAL SPECIFICITY PROTEIN PHOSPHATASE PPS1"/>
    <property type="match status" value="1"/>
</dbReference>
<dbReference type="GO" id="GO:0005634">
    <property type="term" value="C:nucleus"/>
    <property type="evidence" value="ECO:0007669"/>
    <property type="project" value="GOC"/>
</dbReference>
<dbReference type="InterPro" id="IPR000387">
    <property type="entry name" value="Tyr_Pase_dom"/>
</dbReference>
<dbReference type="CDD" id="cd14516">
    <property type="entry name" value="DSP_fungal_PPS1"/>
    <property type="match status" value="1"/>
</dbReference>
<dbReference type="GO" id="GO:0033260">
    <property type="term" value="P:nuclear DNA replication"/>
    <property type="evidence" value="ECO:0007669"/>
    <property type="project" value="InterPro"/>
</dbReference>
<dbReference type="InterPro" id="IPR016130">
    <property type="entry name" value="Tyr_Pase_AS"/>
</dbReference>
<protein>
    <recommendedName>
        <fullName evidence="8">Protein-tyrosine-phosphatase</fullName>
    </recommendedName>
</protein>
<name>A0A9P4HKR4_9PEZI</name>
<dbReference type="InterPro" id="IPR029021">
    <property type="entry name" value="Prot-tyrosine_phosphatase-like"/>
</dbReference>
<dbReference type="InterPro" id="IPR047949">
    <property type="entry name" value="PPS1_DSP"/>
</dbReference>
<dbReference type="PROSITE" id="PS00383">
    <property type="entry name" value="TYR_PHOSPHATASE_1"/>
    <property type="match status" value="1"/>
</dbReference>
<evidence type="ECO:0000256" key="2">
    <source>
        <dbReference type="ARBA" id="ARBA00022912"/>
    </source>
</evidence>
<dbReference type="InterPro" id="IPR020422">
    <property type="entry name" value="TYR_PHOSPHATASE_DUAL_dom"/>
</dbReference>
<dbReference type="OrthoDB" id="273181at2759"/>
<proteinExistence type="predicted"/>
<keyword evidence="2" id="KW-0904">Protein phosphatase</keyword>
<feature type="compositionally biased region" description="Pro residues" evidence="3">
    <location>
        <begin position="10"/>
        <end position="22"/>
    </location>
</feature>
<accession>A0A9P4HKR4</accession>
<dbReference type="InterPro" id="IPR000340">
    <property type="entry name" value="Dual-sp_phosphatase_cat-dom"/>
</dbReference>
<dbReference type="AlphaFoldDB" id="A0A9P4HKR4"/>
<sequence>MAAAVARAPSMPPPSSSTPPPHLSLNTSARGTPAPVPNKHLPFCSPGPQPTLRALDTPPASPPCQNAAIETSTLLSPPDAFPTLSTTPPIYSIDAHTLAHALDHIATQPLPEPKDVFPWLHGLHPENQIQLAFFVQRKTSLRKVPRCIRGITIVKAGGDLTHAKLKGAIPPNELLPTHKTAGDTASFLEIDPRDGFSVRNFQIQACKMATVSDIVVYGDERTSRKEVLRLAERVARAQEAWRKRQVAAGSEVHTFGTFVVTVADKFTKFEEQHPELVAVDSNGSMTGNVMDFFYRERLEMCTMSAASEISPNVFLGPSPDPELGIPAANADSFDLLIETCDQAQLPDKRTFAHLNKQLRKPGRGQVTMQFPSSGSIMPPTWSHAEIDSLLETCRWMYHLANPGKDDEEDMNSQSSVDKDGDSVMSTTSTTIQTPKKILIHCADGYTESSLLGLTYYIFATGLPVHEAWISLHRDRHRNFFTYPSDVSLLTAIQPRLLQESPVFCRRDTVSSTPQWFTALDGSLPSRILPNMYLGNLSHANNPSLLRSLGITRILSVGEPVSWNPSALSPPWPARDLMKVDGVQDNGVDPLTAEFGRCLGFIEEGGREGGRTLVHCRVGVSRSATICIAEVMRREGWAFGTAYCFVRARRLNVIIQPHLRFTYELLKWEERQRVRRGLPLRRELEWGTVAREIAAMNRPYSRT</sequence>
<dbReference type="EMBL" id="ML978794">
    <property type="protein sequence ID" value="KAF2083379.1"/>
    <property type="molecule type" value="Genomic_DNA"/>
</dbReference>
<evidence type="ECO:0000259" key="4">
    <source>
        <dbReference type="PROSITE" id="PS50054"/>
    </source>
</evidence>
<dbReference type="FunFam" id="3.90.190.10:FF:000110">
    <property type="entry name" value="PPS1p Protein phosphatase"/>
    <property type="match status" value="1"/>
</dbReference>
<evidence type="ECO:0000256" key="1">
    <source>
        <dbReference type="ARBA" id="ARBA00022801"/>
    </source>
</evidence>
<keyword evidence="1" id="KW-0378">Hydrolase</keyword>
<comment type="caution">
    <text evidence="6">The sequence shown here is derived from an EMBL/GenBank/DDBJ whole genome shotgun (WGS) entry which is preliminary data.</text>
</comment>
<reference evidence="6" key="1">
    <citation type="journal article" date="2020" name="Stud. Mycol.">
        <title>101 Dothideomycetes genomes: a test case for predicting lifestyles and emergence of pathogens.</title>
        <authorList>
            <person name="Haridas S."/>
            <person name="Albert R."/>
            <person name="Binder M."/>
            <person name="Bloem J."/>
            <person name="Labutti K."/>
            <person name="Salamov A."/>
            <person name="Andreopoulos B."/>
            <person name="Baker S."/>
            <person name="Barry K."/>
            <person name="Bills G."/>
            <person name="Bluhm B."/>
            <person name="Cannon C."/>
            <person name="Castanera R."/>
            <person name="Culley D."/>
            <person name="Daum C."/>
            <person name="Ezra D."/>
            <person name="Gonzalez J."/>
            <person name="Henrissat B."/>
            <person name="Kuo A."/>
            <person name="Liang C."/>
            <person name="Lipzen A."/>
            <person name="Lutzoni F."/>
            <person name="Magnuson J."/>
            <person name="Mondo S."/>
            <person name="Nolan M."/>
            <person name="Ohm R."/>
            <person name="Pangilinan J."/>
            <person name="Park H.-J."/>
            <person name="Ramirez L."/>
            <person name="Alfaro M."/>
            <person name="Sun H."/>
            <person name="Tritt A."/>
            <person name="Yoshinaga Y."/>
            <person name="Zwiers L.-H."/>
            <person name="Turgeon B."/>
            <person name="Goodwin S."/>
            <person name="Spatafora J."/>
            <person name="Crous P."/>
            <person name="Grigoriev I."/>
        </authorList>
    </citation>
    <scope>NUCLEOTIDE SEQUENCE</scope>
    <source>
        <strain evidence="6">CBS 121410</strain>
    </source>
</reference>
<organism evidence="6 7">
    <name type="scientific">Saccharata proteae CBS 121410</name>
    <dbReference type="NCBI Taxonomy" id="1314787"/>
    <lineage>
        <taxon>Eukaryota</taxon>
        <taxon>Fungi</taxon>
        <taxon>Dikarya</taxon>
        <taxon>Ascomycota</taxon>
        <taxon>Pezizomycotina</taxon>
        <taxon>Dothideomycetes</taxon>
        <taxon>Dothideomycetes incertae sedis</taxon>
        <taxon>Botryosphaeriales</taxon>
        <taxon>Saccharataceae</taxon>
        <taxon>Saccharata</taxon>
    </lineage>
</organism>
<dbReference type="SMART" id="SM00195">
    <property type="entry name" value="DSPc"/>
    <property type="match status" value="1"/>
</dbReference>
<evidence type="ECO:0000313" key="7">
    <source>
        <dbReference type="Proteomes" id="UP000799776"/>
    </source>
</evidence>